<name>A0A133NK96_FUSNU</name>
<evidence type="ECO:0000256" key="1">
    <source>
        <dbReference type="ARBA" id="ARBA00004651"/>
    </source>
</evidence>
<evidence type="ECO:0000256" key="4">
    <source>
        <dbReference type="ARBA" id="ARBA00022967"/>
    </source>
</evidence>
<dbReference type="RefSeq" id="WP_187151712.1">
    <property type="nucleotide sequence ID" value="NZ_KQ956764.1"/>
</dbReference>
<feature type="transmembrane region" description="Helical" evidence="7">
    <location>
        <begin position="45"/>
        <end position="65"/>
    </location>
</feature>
<keyword evidence="9" id="KW-1185">Reference proteome</keyword>
<evidence type="ECO:0000256" key="7">
    <source>
        <dbReference type="SAM" id="Phobius"/>
    </source>
</evidence>
<dbReference type="PANTHER" id="PTHR35806">
    <property type="entry name" value="OXALOACETATE DECARBOXYLASE BETA CHAIN 2"/>
    <property type="match status" value="1"/>
</dbReference>
<evidence type="ECO:0000313" key="8">
    <source>
        <dbReference type="EMBL" id="KXA16709.1"/>
    </source>
</evidence>
<organism evidence="8 9">
    <name type="scientific">Fusobacterium nucleatum</name>
    <dbReference type="NCBI Taxonomy" id="851"/>
    <lineage>
        <taxon>Bacteria</taxon>
        <taxon>Fusobacteriati</taxon>
        <taxon>Fusobacteriota</taxon>
        <taxon>Fusobacteriia</taxon>
        <taxon>Fusobacteriales</taxon>
        <taxon>Fusobacteriaceae</taxon>
        <taxon>Fusobacterium</taxon>
    </lineage>
</organism>
<keyword evidence="4" id="KW-1278">Translocase</keyword>
<keyword evidence="6 7" id="KW-0472">Membrane</keyword>
<dbReference type="PANTHER" id="PTHR35806:SF1">
    <property type="entry name" value="OXALOACETATE DECARBOXYLASE BETA CHAIN 2"/>
    <property type="match status" value="1"/>
</dbReference>
<protein>
    <recommendedName>
        <fullName evidence="10">Glutaconyl-CoA decarboxylase subunit beta</fullName>
    </recommendedName>
</protein>
<accession>A0A133NK96</accession>
<comment type="caution">
    <text evidence="8">The sequence shown here is derived from an EMBL/GenBank/DDBJ whole genome shotgun (WGS) entry which is preliminary data.</text>
</comment>
<gene>
    <name evidence="8" type="ORF">HMPREF3221_02017</name>
</gene>
<evidence type="ECO:0008006" key="10">
    <source>
        <dbReference type="Google" id="ProtNLM"/>
    </source>
</evidence>
<feature type="transmembrane region" description="Helical" evidence="7">
    <location>
        <begin position="20"/>
        <end position="38"/>
    </location>
</feature>
<keyword evidence="5 7" id="KW-1133">Transmembrane helix</keyword>
<keyword evidence="3 7" id="KW-0812">Transmembrane</keyword>
<keyword evidence="2" id="KW-1003">Cell membrane</keyword>
<dbReference type="GO" id="GO:0016829">
    <property type="term" value="F:lyase activity"/>
    <property type="evidence" value="ECO:0007669"/>
    <property type="project" value="InterPro"/>
</dbReference>
<dbReference type="GO" id="GO:0005886">
    <property type="term" value="C:plasma membrane"/>
    <property type="evidence" value="ECO:0007669"/>
    <property type="project" value="UniProtKB-SubCell"/>
</dbReference>
<reference evidence="9" key="1">
    <citation type="submission" date="2016-01" db="EMBL/GenBank/DDBJ databases">
        <authorList>
            <person name="Mitreva M."/>
            <person name="Pepin K.H."/>
            <person name="Mihindukulasuriya K.A."/>
            <person name="Fulton R."/>
            <person name="Fronick C."/>
            <person name="O'Laughlin M."/>
            <person name="Miner T."/>
            <person name="Herter B."/>
            <person name="Rosa B.A."/>
            <person name="Cordes M."/>
            <person name="Tomlinson C."/>
            <person name="Wollam A."/>
            <person name="Palsikar V.B."/>
            <person name="Mardis E.R."/>
            <person name="Wilson R.K."/>
        </authorList>
    </citation>
    <scope>NUCLEOTIDE SEQUENCE [LARGE SCALE GENOMIC DNA]</scope>
    <source>
        <strain evidence="9">MJR7757B</strain>
    </source>
</reference>
<dbReference type="GO" id="GO:0006814">
    <property type="term" value="P:sodium ion transport"/>
    <property type="evidence" value="ECO:0007669"/>
    <property type="project" value="InterPro"/>
</dbReference>
<dbReference type="EMBL" id="LRPY01000211">
    <property type="protein sequence ID" value="KXA16709.1"/>
    <property type="molecule type" value="Genomic_DNA"/>
</dbReference>
<dbReference type="InterPro" id="IPR005661">
    <property type="entry name" value="OadB_MmdB"/>
</dbReference>
<proteinExistence type="predicted"/>
<evidence type="ECO:0000256" key="3">
    <source>
        <dbReference type="ARBA" id="ARBA00022692"/>
    </source>
</evidence>
<evidence type="ECO:0000256" key="6">
    <source>
        <dbReference type="ARBA" id="ARBA00023136"/>
    </source>
</evidence>
<sequence length="69" mass="7618">MSFFSVLAELLEASGFAALTWQNIAMIFVSFILFYLAIVKKFEPLLLLPISFGMFLVNLPLAGLMDEGG</sequence>
<evidence type="ECO:0000256" key="5">
    <source>
        <dbReference type="ARBA" id="ARBA00022989"/>
    </source>
</evidence>
<evidence type="ECO:0000256" key="2">
    <source>
        <dbReference type="ARBA" id="ARBA00022475"/>
    </source>
</evidence>
<dbReference type="Pfam" id="PF03977">
    <property type="entry name" value="OAD_beta"/>
    <property type="match status" value="1"/>
</dbReference>
<dbReference type="Proteomes" id="UP000070401">
    <property type="component" value="Unassembled WGS sequence"/>
</dbReference>
<comment type="subcellular location">
    <subcellularLocation>
        <location evidence="1">Cell membrane</location>
        <topology evidence="1">Multi-pass membrane protein</topology>
    </subcellularLocation>
</comment>
<feature type="non-terminal residue" evidence="8">
    <location>
        <position position="69"/>
    </location>
</feature>
<dbReference type="AlphaFoldDB" id="A0A133NK96"/>
<evidence type="ECO:0000313" key="9">
    <source>
        <dbReference type="Proteomes" id="UP000070401"/>
    </source>
</evidence>